<reference evidence="7 8" key="1">
    <citation type="submission" date="2019-04" db="EMBL/GenBank/DDBJ databases">
        <authorList>
            <person name="Li Y."/>
            <person name="Wang J."/>
        </authorList>
    </citation>
    <scope>NUCLEOTIDE SEQUENCE [LARGE SCALE GENOMIC DNA]</scope>
    <source>
        <strain evidence="7 8">DSM 14668</strain>
    </source>
</reference>
<dbReference type="GO" id="GO:0016491">
    <property type="term" value="F:oxidoreductase activity"/>
    <property type="evidence" value="ECO:0007669"/>
    <property type="project" value="InterPro"/>
</dbReference>
<dbReference type="OrthoDB" id="9801207at2"/>
<keyword evidence="5 7" id="KW-0378">Hydrolase</keyword>
<feature type="domain" description="GTP cyclohydrolase I" evidence="6">
    <location>
        <begin position="8"/>
        <end position="175"/>
    </location>
</feature>
<comment type="caution">
    <text evidence="7">The sequence shown here is derived from an EMBL/GenBank/DDBJ whole genome shotgun (WGS) entry which is preliminary data.</text>
</comment>
<dbReference type="GO" id="GO:0008270">
    <property type="term" value="F:zinc ion binding"/>
    <property type="evidence" value="ECO:0007669"/>
    <property type="project" value="InterPro"/>
</dbReference>
<keyword evidence="4" id="KW-0554">One-carbon metabolism</keyword>
<dbReference type="InterPro" id="IPR001474">
    <property type="entry name" value="GTP_CycHdrlase_I"/>
</dbReference>
<dbReference type="GO" id="GO:0003934">
    <property type="term" value="F:GTP cyclohydrolase I activity"/>
    <property type="evidence" value="ECO:0007669"/>
    <property type="project" value="UniProtKB-EC"/>
</dbReference>
<evidence type="ECO:0000256" key="1">
    <source>
        <dbReference type="ARBA" id="ARBA00001052"/>
    </source>
</evidence>
<dbReference type="SUPFAM" id="SSF55620">
    <property type="entry name" value="Tetrahydrobiopterin biosynthesis enzymes-like"/>
    <property type="match status" value="1"/>
</dbReference>
<dbReference type="PROSITE" id="PS00059">
    <property type="entry name" value="ADH_ZINC"/>
    <property type="match status" value="1"/>
</dbReference>
<proteinExistence type="predicted"/>
<evidence type="ECO:0000256" key="5">
    <source>
        <dbReference type="ARBA" id="ARBA00022801"/>
    </source>
</evidence>
<evidence type="ECO:0000256" key="3">
    <source>
        <dbReference type="ARBA" id="ARBA00012715"/>
    </source>
</evidence>
<sequence length="187" mass="19422">MIDRRAAARAVEDFLRALGHEPVGELEGTGERVADAWADDLLEGESIDASAVLREGSLGVTDTGTGIVVVRDLAVTTICPHHLLPAFGSAIVAYQPGARVAGIGTLARVVDVVARRLTLQEQIGATVVDLIGRELEAKGALCKLSLTHTCLVSRGERKTGALVETLAFGGSFATSEGRALALAALGR</sequence>
<dbReference type="GO" id="GO:0046654">
    <property type="term" value="P:tetrahydrofolate biosynthetic process"/>
    <property type="evidence" value="ECO:0007669"/>
    <property type="project" value="InterPro"/>
</dbReference>
<dbReference type="InterPro" id="IPR002328">
    <property type="entry name" value="ADH_Zn_CS"/>
</dbReference>
<dbReference type="InterPro" id="IPR043133">
    <property type="entry name" value="GTP-CH-I_C/QueF"/>
</dbReference>
<evidence type="ECO:0000256" key="2">
    <source>
        <dbReference type="ARBA" id="ARBA00005080"/>
    </source>
</evidence>
<protein>
    <recommendedName>
        <fullName evidence="3">GTP cyclohydrolase I</fullName>
        <ecNumber evidence="3">3.5.4.16</ecNumber>
    </recommendedName>
</protein>
<dbReference type="InterPro" id="IPR020602">
    <property type="entry name" value="GTP_CycHdrlase_I_dom"/>
</dbReference>
<dbReference type="UniPathway" id="UPA00848">
    <property type="reaction ID" value="UER00151"/>
</dbReference>
<dbReference type="Gene3D" id="3.30.1130.10">
    <property type="match status" value="1"/>
</dbReference>
<dbReference type="EC" id="3.5.4.16" evidence="3"/>
<comment type="catalytic activity">
    <reaction evidence="1">
        <text>GTP + H2O = 7,8-dihydroneopterin 3'-triphosphate + formate + H(+)</text>
        <dbReference type="Rhea" id="RHEA:17473"/>
        <dbReference type="ChEBI" id="CHEBI:15377"/>
        <dbReference type="ChEBI" id="CHEBI:15378"/>
        <dbReference type="ChEBI" id="CHEBI:15740"/>
        <dbReference type="ChEBI" id="CHEBI:37565"/>
        <dbReference type="ChEBI" id="CHEBI:58462"/>
        <dbReference type="EC" id="3.5.4.16"/>
    </reaction>
</comment>
<evidence type="ECO:0000259" key="6">
    <source>
        <dbReference type="Pfam" id="PF01227"/>
    </source>
</evidence>
<gene>
    <name evidence="7" type="ORF">E8A74_11430</name>
</gene>
<evidence type="ECO:0000256" key="4">
    <source>
        <dbReference type="ARBA" id="ARBA00022563"/>
    </source>
</evidence>
<dbReference type="AlphaFoldDB" id="A0A4U1JH72"/>
<dbReference type="Proteomes" id="UP000309215">
    <property type="component" value="Unassembled WGS sequence"/>
</dbReference>
<dbReference type="GO" id="GO:0005737">
    <property type="term" value="C:cytoplasm"/>
    <property type="evidence" value="ECO:0007669"/>
    <property type="project" value="TreeGrafter"/>
</dbReference>
<dbReference type="EMBL" id="SSMQ01000009">
    <property type="protein sequence ID" value="TKD09766.1"/>
    <property type="molecule type" value="Genomic_DNA"/>
</dbReference>
<comment type="pathway">
    <text evidence="2">Cofactor biosynthesis; 7,8-dihydroneopterin triphosphate biosynthesis; 7,8-dihydroneopterin triphosphate from GTP: step 1/1.</text>
</comment>
<evidence type="ECO:0000313" key="8">
    <source>
        <dbReference type="Proteomes" id="UP000309215"/>
    </source>
</evidence>
<evidence type="ECO:0000313" key="7">
    <source>
        <dbReference type="EMBL" id="TKD09766.1"/>
    </source>
</evidence>
<dbReference type="Pfam" id="PF01227">
    <property type="entry name" value="GTP_cyclohydroI"/>
    <property type="match status" value="1"/>
</dbReference>
<dbReference type="PANTHER" id="PTHR11109:SF7">
    <property type="entry name" value="GTP CYCLOHYDROLASE 1"/>
    <property type="match status" value="1"/>
</dbReference>
<accession>A0A4U1JH72</accession>
<keyword evidence="8" id="KW-1185">Reference proteome</keyword>
<dbReference type="RefSeq" id="WP_136928989.1">
    <property type="nucleotide sequence ID" value="NZ_SSMQ01000009.1"/>
</dbReference>
<organism evidence="7 8">
    <name type="scientific">Polyangium fumosum</name>
    <dbReference type="NCBI Taxonomy" id="889272"/>
    <lineage>
        <taxon>Bacteria</taxon>
        <taxon>Pseudomonadati</taxon>
        <taxon>Myxococcota</taxon>
        <taxon>Polyangia</taxon>
        <taxon>Polyangiales</taxon>
        <taxon>Polyangiaceae</taxon>
        <taxon>Polyangium</taxon>
    </lineage>
</organism>
<dbReference type="PANTHER" id="PTHR11109">
    <property type="entry name" value="GTP CYCLOHYDROLASE I"/>
    <property type="match status" value="1"/>
</dbReference>
<name>A0A4U1JH72_9BACT</name>
<dbReference type="GO" id="GO:0006729">
    <property type="term" value="P:tetrahydrobiopterin biosynthetic process"/>
    <property type="evidence" value="ECO:0007669"/>
    <property type="project" value="TreeGrafter"/>
</dbReference>
<dbReference type="GO" id="GO:0005525">
    <property type="term" value="F:GTP binding"/>
    <property type="evidence" value="ECO:0007669"/>
    <property type="project" value="TreeGrafter"/>
</dbReference>
<dbReference type="GO" id="GO:0006730">
    <property type="term" value="P:one-carbon metabolic process"/>
    <property type="evidence" value="ECO:0007669"/>
    <property type="project" value="UniProtKB-KW"/>
</dbReference>